<dbReference type="PRINTS" id="PR00681">
    <property type="entry name" value="RIBOSOMALS1"/>
</dbReference>
<evidence type="ECO:0000256" key="2">
    <source>
        <dbReference type="ARBA" id="ARBA00022980"/>
    </source>
</evidence>
<dbReference type="InterPro" id="IPR003029">
    <property type="entry name" value="S1_domain"/>
</dbReference>
<dbReference type="GO" id="GO:1990904">
    <property type="term" value="C:ribonucleoprotein complex"/>
    <property type="evidence" value="ECO:0007669"/>
    <property type="project" value="UniProtKB-KW"/>
</dbReference>
<dbReference type="CDD" id="cd04465">
    <property type="entry name" value="S1_RPS1_repeat_ec2_hs2"/>
    <property type="match status" value="1"/>
</dbReference>
<name>A0AAX6GM81_IRIPA</name>
<dbReference type="GO" id="GO:0003729">
    <property type="term" value="F:mRNA binding"/>
    <property type="evidence" value="ECO:0007669"/>
    <property type="project" value="TreeGrafter"/>
</dbReference>
<keyword evidence="2 6" id="KW-0689">Ribosomal protein</keyword>
<dbReference type="InterPro" id="IPR012340">
    <property type="entry name" value="NA-bd_OB-fold"/>
</dbReference>
<accession>A0AAX6GM81</accession>
<dbReference type="GO" id="GO:0005840">
    <property type="term" value="C:ribosome"/>
    <property type="evidence" value="ECO:0007669"/>
    <property type="project" value="UniProtKB-KW"/>
</dbReference>
<dbReference type="Proteomes" id="UP001140949">
    <property type="component" value="Unassembled WGS sequence"/>
</dbReference>
<dbReference type="GO" id="GO:0003735">
    <property type="term" value="F:structural constituent of ribosome"/>
    <property type="evidence" value="ECO:0007669"/>
    <property type="project" value="TreeGrafter"/>
</dbReference>
<dbReference type="SMART" id="SM00316">
    <property type="entry name" value="S1"/>
    <property type="match status" value="3"/>
</dbReference>
<dbReference type="InterPro" id="IPR050437">
    <property type="entry name" value="Ribos_protein_bS1-like"/>
</dbReference>
<dbReference type="InterPro" id="IPR035104">
    <property type="entry name" value="Ribosomal_protein_S1-like"/>
</dbReference>
<reference evidence="6" key="2">
    <citation type="submission" date="2023-04" db="EMBL/GenBank/DDBJ databases">
        <authorList>
            <person name="Bruccoleri R.E."/>
            <person name="Oakeley E.J."/>
            <person name="Faust A.-M."/>
            <person name="Dessus-Babus S."/>
            <person name="Altorfer M."/>
            <person name="Burckhardt D."/>
            <person name="Oertli M."/>
            <person name="Naumann U."/>
            <person name="Petersen F."/>
            <person name="Wong J."/>
        </authorList>
    </citation>
    <scope>NUCLEOTIDE SEQUENCE</scope>
    <source>
        <strain evidence="6">GSM-AAB239-AS_SAM_17_03QT</strain>
        <tissue evidence="6">Leaf</tissue>
    </source>
</reference>
<dbReference type="AlphaFoldDB" id="A0AAX6GM81"/>
<organism evidence="6 7">
    <name type="scientific">Iris pallida</name>
    <name type="common">Sweet iris</name>
    <dbReference type="NCBI Taxonomy" id="29817"/>
    <lineage>
        <taxon>Eukaryota</taxon>
        <taxon>Viridiplantae</taxon>
        <taxon>Streptophyta</taxon>
        <taxon>Embryophyta</taxon>
        <taxon>Tracheophyta</taxon>
        <taxon>Spermatophyta</taxon>
        <taxon>Magnoliopsida</taxon>
        <taxon>Liliopsida</taxon>
        <taxon>Asparagales</taxon>
        <taxon>Iridaceae</taxon>
        <taxon>Iridoideae</taxon>
        <taxon>Irideae</taxon>
        <taxon>Iris</taxon>
    </lineage>
</organism>
<dbReference type="Gene3D" id="2.40.50.140">
    <property type="entry name" value="Nucleic acid-binding proteins"/>
    <property type="match status" value="2"/>
</dbReference>
<sequence length="387" mass="42105">MTALTNPLSKPSYPPPRPLPRRTYSSSSSSSSSSRSRIVSAAVSVSNSETRDREKLKRLFAEARRRCHLDPTEGVPFTLDDFHSALDRSPYPACDVGAKVRGTIVATDADGAYVDVPAKSSAFLPLREACLHKIKHVTEAGLRPGSQEEFVVIGENAEDGSLVLSLRSVQQDLAWERCQQLKAEDVVVHGNVVGENKGGLTVIVEGLHGFVPSSQISKTSMTGLLNKDLPLKFVEVDKEQSQLVLSNRTAMMDGHDQLVIGSVVLGNVLTVKSYGALIDMGGFTGLLHISQISHERISDIASILQPGDTLKVMVMSHDCERNRVNLSTKKLEPTPGDMIHNPKLVFEKADEMAEIFKQRISQVEEMASSMILKYQSESGLGLGSRGV</sequence>
<comment type="similarity">
    <text evidence="1">Belongs to the bacterial ribosomal protein bS1 family.</text>
</comment>
<evidence type="ECO:0000256" key="4">
    <source>
        <dbReference type="SAM" id="MobiDB-lite"/>
    </source>
</evidence>
<feature type="compositionally biased region" description="Low complexity" evidence="4">
    <location>
        <begin position="1"/>
        <end position="11"/>
    </location>
</feature>
<dbReference type="PANTHER" id="PTHR10724">
    <property type="entry name" value="30S RIBOSOMAL PROTEIN S1"/>
    <property type="match status" value="1"/>
</dbReference>
<evidence type="ECO:0000313" key="6">
    <source>
        <dbReference type="EMBL" id="KAJ6829764.1"/>
    </source>
</evidence>
<feature type="domain" description="S1 motif" evidence="5">
    <location>
        <begin position="185"/>
        <end position="248"/>
    </location>
</feature>
<evidence type="ECO:0000313" key="7">
    <source>
        <dbReference type="Proteomes" id="UP001140949"/>
    </source>
</evidence>
<protein>
    <submittedName>
        <fullName evidence="6">30S ribosomal protein S1, chloroplastic-like isoform X2</fullName>
    </submittedName>
</protein>
<keyword evidence="3" id="KW-0687">Ribonucleoprotein</keyword>
<gene>
    <name evidence="6" type="ORF">M6B38_355505</name>
</gene>
<feature type="domain" description="S1 motif" evidence="5">
    <location>
        <begin position="261"/>
        <end position="329"/>
    </location>
</feature>
<dbReference type="GO" id="GO:0006412">
    <property type="term" value="P:translation"/>
    <property type="evidence" value="ECO:0007669"/>
    <property type="project" value="TreeGrafter"/>
</dbReference>
<feature type="compositionally biased region" description="Low complexity" evidence="4">
    <location>
        <begin position="21"/>
        <end position="47"/>
    </location>
</feature>
<dbReference type="Pfam" id="PF00575">
    <property type="entry name" value="S1"/>
    <property type="match status" value="3"/>
</dbReference>
<comment type="caution">
    <text evidence="6">The sequence shown here is derived from an EMBL/GenBank/DDBJ whole genome shotgun (WGS) entry which is preliminary data.</text>
</comment>
<reference evidence="6" key="1">
    <citation type="journal article" date="2023" name="GigaByte">
        <title>Genome assembly of the bearded iris, Iris pallida Lam.</title>
        <authorList>
            <person name="Bruccoleri R.E."/>
            <person name="Oakeley E.J."/>
            <person name="Faust A.M.E."/>
            <person name="Altorfer M."/>
            <person name="Dessus-Babus S."/>
            <person name="Burckhardt D."/>
            <person name="Oertli M."/>
            <person name="Naumann U."/>
            <person name="Petersen F."/>
            <person name="Wong J."/>
        </authorList>
    </citation>
    <scope>NUCLEOTIDE SEQUENCE</scope>
    <source>
        <strain evidence="6">GSM-AAB239-AS_SAM_17_03QT</strain>
    </source>
</reference>
<feature type="domain" description="S1 motif" evidence="5">
    <location>
        <begin position="97"/>
        <end position="167"/>
    </location>
</feature>
<dbReference type="EMBL" id="JANAVB010018197">
    <property type="protein sequence ID" value="KAJ6829764.1"/>
    <property type="molecule type" value="Genomic_DNA"/>
</dbReference>
<keyword evidence="7" id="KW-1185">Reference proteome</keyword>
<dbReference type="PROSITE" id="PS50126">
    <property type="entry name" value="S1"/>
    <property type="match status" value="3"/>
</dbReference>
<evidence type="ECO:0000259" key="5">
    <source>
        <dbReference type="PROSITE" id="PS50126"/>
    </source>
</evidence>
<dbReference type="SUPFAM" id="SSF50249">
    <property type="entry name" value="Nucleic acid-binding proteins"/>
    <property type="match status" value="3"/>
</dbReference>
<feature type="region of interest" description="Disordered" evidence="4">
    <location>
        <begin position="1"/>
        <end position="47"/>
    </location>
</feature>
<evidence type="ECO:0000256" key="1">
    <source>
        <dbReference type="ARBA" id="ARBA00006767"/>
    </source>
</evidence>
<proteinExistence type="inferred from homology"/>
<evidence type="ECO:0000256" key="3">
    <source>
        <dbReference type="ARBA" id="ARBA00023274"/>
    </source>
</evidence>
<dbReference type="GO" id="GO:0009570">
    <property type="term" value="C:chloroplast stroma"/>
    <property type="evidence" value="ECO:0007669"/>
    <property type="project" value="TreeGrafter"/>
</dbReference>
<dbReference type="PANTHER" id="PTHR10724:SF7">
    <property type="entry name" value="SMALL RIBOSOMAL SUBUNIT PROTEIN BS1C"/>
    <property type="match status" value="1"/>
</dbReference>